<protein>
    <submittedName>
        <fullName evidence="1">Rrf2 family transcriptional regulator</fullName>
    </submittedName>
</protein>
<reference evidence="1" key="1">
    <citation type="submission" date="2021-01" db="EMBL/GenBank/DDBJ databases">
        <title>Description of Breznakiella homolactica.</title>
        <authorList>
            <person name="Song Y."/>
            <person name="Brune A."/>
        </authorList>
    </citation>
    <scope>NUCLEOTIDE SEQUENCE</scope>
    <source>
        <strain evidence="1">RmG30</strain>
    </source>
</reference>
<proteinExistence type="predicted"/>
<dbReference type="Gene3D" id="1.10.10.10">
    <property type="entry name" value="Winged helix-like DNA-binding domain superfamily/Winged helix DNA-binding domain"/>
    <property type="match status" value="1"/>
</dbReference>
<gene>
    <name evidence="1" type="ORF">JFL75_19825</name>
</gene>
<evidence type="ECO:0000313" key="2">
    <source>
        <dbReference type="Proteomes" id="UP000595917"/>
    </source>
</evidence>
<dbReference type="GO" id="GO:0003700">
    <property type="term" value="F:DNA-binding transcription factor activity"/>
    <property type="evidence" value="ECO:0007669"/>
    <property type="project" value="TreeGrafter"/>
</dbReference>
<dbReference type="AlphaFoldDB" id="A0A7T7XMM6"/>
<dbReference type="KEGG" id="bhc:JFL75_19825"/>
<dbReference type="InterPro" id="IPR000944">
    <property type="entry name" value="Tscrpt_reg_Rrf2"/>
</dbReference>
<dbReference type="EMBL" id="CP067089">
    <property type="protein sequence ID" value="QQO09150.1"/>
    <property type="molecule type" value="Genomic_DNA"/>
</dbReference>
<sequence length="139" mass="15175">MQIGTKFSIAIHILLSAEVFKETHKVTSDFIASSANTNPVIIRNIMGKLKEAGLIEVAAGTGGIALTRKPKDISLKDIYLSIDPVKDGRLFKIHQNTAPGCPVGGNIERILNPYLFKAQNAMENELAKFSLKNLLDDLN</sequence>
<name>A0A7T7XMM6_9SPIR</name>
<evidence type="ECO:0000313" key="1">
    <source>
        <dbReference type="EMBL" id="QQO09150.1"/>
    </source>
</evidence>
<dbReference type="GO" id="GO:0005829">
    <property type="term" value="C:cytosol"/>
    <property type="evidence" value="ECO:0007669"/>
    <property type="project" value="TreeGrafter"/>
</dbReference>
<dbReference type="Proteomes" id="UP000595917">
    <property type="component" value="Chromosome"/>
</dbReference>
<dbReference type="PANTHER" id="PTHR33221:SF15">
    <property type="entry name" value="HTH-TYPE TRANSCRIPTIONAL REGULATOR YWGB-RELATED"/>
    <property type="match status" value="1"/>
</dbReference>
<dbReference type="SUPFAM" id="SSF46785">
    <property type="entry name" value="Winged helix' DNA-binding domain"/>
    <property type="match status" value="1"/>
</dbReference>
<dbReference type="Pfam" id="PF02082">
    <property type="entry name" value="Rrf2"/>
    <property type="match status" value="1"/>
</dbReference>
<accession>A0A7T7XMM6</accession>
<dbReference type="PROSITE" id="PS51197">
    <property type="entry name" value="HTH_RRF2_2"/>
    <property type="match status" value="1"/>
</dbReference>
<keyword evidence="2" id="KW-1185">Reference proteome</keyword>
<organism evidence="1 2">
    <name type="scientific">Breznakiella homolactica</name>
    <dbReference type="NCBI Taxonomy" id="2798577"/>
    <lineage>
        <taxon>Bacteria</taxon>
        <taxon>Pseudomonadati</taxon>
        <taxon>Spirochaetota</taxon>
        <taxon>Spirochaetia</taxon>
        <taxon>Spirochaetales</taxon>
        <taxon>Breznakiellaceae</taxon>
        <taxon>Breznakiella</taxon>
    </lineage>
</organism>
<dbReference type="PANTHER" id="PTHR33221">
    <property type="entry name" value="WINGED HELIX-TURN-HELIX TRANSCRIPTIONAL REGULATOR, RRF2 FAMILY"/>
    <property type="match status" value="1"/>
</dbReference>
<dbReference type="RefSeq" id="WP_215626455.1">
    <property type="nucleotide sequence ID" value="NZ_CP067089.2"/>
</dbReference>
<dbReference type="InterPro" id="IPR036390">
    <property type="entry name" value="WH_DNA-bd_sf"/>
</dbReference>
<dbReference type="InterPro" id="IPR036388">
    <property type="entry name" value="WH-like_DNA-bd_sf"/>
</dbReference>